<reference evidence="2" key="1">
    <citation type="journal article" date="2023" name="Mol. Ecol. Resour.">
        <title>Chromosome-level genome assembly of a triploid poplar Populus alba 'Berolinensis'.</title>
        <authorList>
            <person name="Chen S."/>
            <person name="Yu Y."/>
            <person name="Wang X."/>
            <person name="Wang S."/>
            <person name="Zhang T."/>
            <person name="Zhou Y."/>
            <person name="He R."/>
            <person name="Meng N."/>
            <person name="Wang Y."/>
            <person name="Liu W."/>
            <person name="Liu Z."/>
            <person name="Liu J."/>
            <person name="Guo Q."/>
            <person name="Huang H."/>
            <person name="Sederoff R.R."/>
            <person name="Wang G."/>
            <person name="Qu G."/>
            <person name="Chen S."/>
        </authorList>
    </citation>
    <scope>NUCLEOTIDE SEQUENCE</scope>
    <source>
        <strain evidence="2">SC-2020</strain>
    </source>
</reference>
<keyword evidence="1" id="KW-0472">Membrane</keyword>
<evidence type="ECO:0000313" key="2">
    <source>
        <dbReference type="EMBL" id="KAJ6989481.1"/>
    </source>
</evidence>
<dbReference type="Proteomes" id="UP001164929">
    <property type="component" value="Chromosome 8"/>
</dbReference>
<feature type="transmembrane region" description="Helical" evidence="1">
    <location>
        <begin position="68"/>
        <end position="91"/>
    </location>
</feature>
<evidence type="ECO:0000313" key="3">
    <source>
        <dbReference type="Proteomes" id="UP001164929"/>
    </source>
</evidence>
<organism evidence="2 3">
    <name type="scientific">Populus alba x Populus x berolinensis</name>
    <dbReference type="NCBI Taxonomy" id="444605"/>
    <lineage>
        <taxon>Eukaryota</taxon>
        <taxon>Viridiplantae</taxon>
        <taxon>Streptophyta</taxon>
        <taxon>Embryophyta</taxon>
        <taxon>Tracheophyta</taxon>
        <taxon>Spermatophyta</taxon>
        <taxon>Magnoliopsida</taxon>
        <taxon>eudicotyledons</taxon>
        <taxon>Gunneridae</taxon>
        <taxon>Pentapetalae</taxon>
        <taxon>rosids</taxon>
        <taxon>fabids</taxon>
        <taxon>Malpighiales</taxon>
        <taxon>Salicaceae</taxon>
        <taxon>Saliceae</taxon>
        <taxon>Populus</taxon>
    </lineage>
</organism>
<protein>
    <submittedName>
        <fullName evidence="2">Uncharacterized protein</fullName>
    </submittedName>
</protein>
<keyword evidence="1" id="KW-0812">Transmembrane</keyword>
<proteinExistence type="predicted"/>
<accession>A0AAD6QFL6</accession>
<gene>
    <name evidence="2" type="ORF">NC653_022145</name>
</gene>
<name>A0AAD6QFL6_9ROSI</name>
<keyword evidence="1" id="KW-1133">Transmembrane helix</keyword>
<dbReference type="AlphaFoldDB" id="A0AAD6QFL6"/>
<evidence type="ECO:0000256" key="1">
    <source>
        <dbReference type="SAM" id="Phobius"/>
    </source>
</evidence>
<comment type="caution">
    <text evidence="2">The sequence shown here is derived from an EMBL/GenBank/DDBJ whole genome shotgun (WGS) entry which is preliminary data.</text>
</comment>
<keyword evidence="3" id="KW-1185">Reference proteome</keyword>
<dbReference type="EMBL" id="JAQIZT010000008">
    <property type="protein sequence ID" value="KAJ6989481.1"/>
    <property type="molecule type" value="Genomic_DNA"/>
</dbReference>
<sequence length="136" mass="15341">MAVLGSGSCTLLRLTPSIHDKRRIAHFCHSISFLEMTVQLTGLKQLVASSRKTRDQSCYLMVRLNRSLLFVSINYTSIFVFKYLFVMAAGVCNLCNGGVRRIRYEALQSEAGRKLLRRSGRAPDDISSVVLVERVR</sequence>